<feature type="domain" description="CdiI immunity protein" evidence="1">
    <location>
        <begin position="10"/>
        <end position="77"/>
    </location>
</feature>
<comment type="caution">
    <text evidence="2">The sequence shown here is derived from an EMBL/GenBank/DDBJ whole genome shotgun (WGS) entry which is preliminary data.</text>
</comment>
<evidence type="ECO:0000259" key="1">
    <source>
        <dbReference type="Pfam" id="PF18593"/>
    </source>
</evidence>
<dbReference type="EMBL" id="UFBM01000007">
    <property type="protein sequence ID" value="SSF52148.1"/>
    <property type="molecule type" value="Genomic_DNA"/>
</dbReference>
<dbReference type="RefSeq" id="WP_101865670.1">
    <property type="nucleotide sequence ID" value="NZ_AP022112.1"/>
</dbReference>
<dbReference type="AlphaFoldDB" id="A0ABD7MZM6"/>
<accession>A0ABD7MZM6</accession>
<gene>
    <name evidence="2" type="ORF">SAMEA23995918_01525</name>
</gene>
<dbReference type="Pfam" id="PF18593">
    <property type="entry name" value="CdiI_2"/>
    <property type="match status" value="1"/>
</dbReference>
<protein>
    <recommendedName>
        <fullName evidence="1">CdiI immunity protein domain-containing protein</fullName>
    </recommendedName>
</protein>
<name>A0ABD7MZM6_9ENTR</name>
<proteinExistence type="predicted"/>
<dbReference type="Proteomes" id="UP000252079">
    <property type="component" value="Unassembled WGS sequence"/>
</dbReference>
<dbReference type="InterPro" id="IPR041129">
    <property type="entry name" value="CdiI_2"/>
</dbReference>
<organism evidence="2 3">
    <name type="scientific">Klebsiella quasipneumoniae</name>
    <dbReference type="NCBI Taxonomy" id="1463165"/>
    <lineage>
        <taxon>Bacteria</taxon>
        <taxon>Pseudomonadati</taxon>
        <taxon>Pseudomonadota</taxon>
        <taxon>Gammaproteobacteria</taxon>
        <taxon>Enterobacterales</taxon>
        <taxon>Enterobacteriaceae</taxon>
        <taxon>Klebsiella/Raoultella group</taxon>
        <taxon>Klebsiella</taxon>
        <taxon>Klebsiella pneumoniae complex</taxon>
    </lineage>
</organism>
<evidence type="ECO:0000313" key="2">
    <source>
        <dbReference type="EMBL" id="SSF52148.1"/>
    </source>
</evidence>
<evidence type="ECO:0000313" key="3">
    <source>
        <dbReference type="Proteomes" id="UP000252079"/>
    </source>
</evidence>
<sequence length="261" mass="30502">MENKHEIFFNFIRSYFNQDTVYELETDELEPILDLYLSEVNQDGVKELFIDISDFLLDNKLNDLDSFFQTEFHSYLDLTPFNGFLFLLIDKYSEKYLSLDIAKHTNNVFKIRQKSPLSLVSRRKKRAFSFLPSIAAYGDSVKTRYTPRSRVTRMQQAKGRWIESITIKEHGFVYGEVQDDISGRLIEAKVEVKSKSSDNHFGVFNVKGRSNLNSKFKRKGRGGVQRYTPIKTTTKIEAENKKLFKKLRETLLATDLTVFRT</sequence>
<reference evidence="2 3" key="1">
    <citation type="submission" date="2018-07" db="EMBL/GenBank/DDBJ databases">
        <authorList>
            <consortium name="Pathogen Informatics"/>
        </authorList>
    </citation>
    <scope>NUCLEOTIDE SEQUENCE [LARGE SCALE GENOMIC DNA]</scope>
    <source>
        <strain evidence="2 3">4300STDY6636950</strain>
    </source>
</reference>